<accession>A0A433JKG4</accession>
<name>A0A433JKG4_9GAMM</name>
<dbReference type="Proteomes" id="UP000288012">
    <property type="component" value="Unassembled WGS sequence"/>
</dbReference>
<dbReference type="OrthoDB" id="5653897at2"/>
<keyword evidence="3" id="KW-1185">Reference proteome</keyword>
<dbReference type="EMBL" id="RZGR01000008">
    <property type="protein sequence ID" value="RUQ89204.1"/>
    <property type="molecule type" value="Genomic_DNA"/>
</dbReference>
<dbReference type="AlphaFoldDB" id="A0A433JKG4"/>
<evidence type="ECO:0000313" key="3">
    <source>
        <dbReference type="Proteomes" id="UP000288012"/>
    </source>
</evidence>
<evidence type="ECO:0000256" key="1">
    <source>
        <dbReference type="SAM" id="SignalP"/>
    </source>
</evidence>
<dbReference type="RefSeq" id="WP_126953007.1">
    <property type="nucleotide sequence ID" value="NZ_RZGR01000008.1"/>
</dbReference>
<comment type="caution">
    <text evidence="2">The sequence shown here is derived from an EMBL/GenBank/DDBJ whole genome shotgun (WGS) entry which is preliminary data.</text>
</comment>
<feature type="signal peptide" evidence="1">
    <location>
        <begin position="1"/>
        <end position="23"/>
    </location>
</feature>
<evidence type="ECO:0000313" key="2">
    <source>
        <dbReference type="EMBL" id="RUQ89204.1"/>
    </source>
</evidence>
<organism evidence="2 3">
    <name type="scientific">Legionella septentrionalis</name>
    <dbReference type="NCBI Taxonomy" id="2498109"/>
    <lineage>
        <taxon>Bacteria</taxon>
        <taxon>Pseudomonadati</taxon>
        <taxon>Pseudomonadota</taxon>
        <taxon>Gammaproteobacteria</taxon>
        <taxon>Legionellales</taxon>
        <taxon>Legionellaceae</taxon>
        <taxon>Legionella</taxon>
    </lineage>
</organism>
<protein>
    <submittedName>
        <fullName evidence="2">Uncharacterized protein</fullName>
    </submittedName>
</protein>
<sequence length="321" mass="36133">MHRIQLGRLLLCLALFFAGSLFAEEATEANIFLPSAAKHVNWVFSGIVTNERDEQYGYIFQMQRENDKFHAMAALLDAQSKKVILFDESEAIIPEPKANNWQVGNEFMSFNPINDSWIFGFKTKDKKGFNFKVDMLDALEHKPIVQNLRPGMRLLISQTSRLNGHLQVETGEGKNTGEQFVTAKNAWFRQVWLNEEEDKNHLFSGVLCQFNDNSGFYSVNIEEEDAQQGAVTGLCNAQGKSLSMSQFIDVKRGEDGLWHIKISSPKHHLSVPEEINNKTVIAGFITEDKQPGFCVLSQNELGKEALLKPQAPAENEVNPAA</sequence>
<keyword evidence="1" id="KW-0732">Signal</keyword>
<reference evidence="2 3" key="1">
    <citation type="submission" date="2018-12" db="EMBL/GenBank/DDBJ databases">
        <title>Legionella sp,whole genome shotgun sequence.</title>
        <authorList>
            <person name="Wu H."/>
        </authorList>
    </citation>
    <scope>NUCLEOTIDE SEQUENCE [LARGE SCALE GENOMIC DNA]</scope>
    <source>
        <strain evidence="3">km714</strain>
    </source>
</reference>
<proteinExistence type="predicted"/>
<gene>
    <name evidence="2" type="ORF">EKM59_03750</name>
</gene>
<feature type="chain" id="PRO_5018967157" evidence="1">
    <location>
        <begin position="24"/>
        <end position="321"/>
    </location>
</feature>